<name>A0ABS2JMB2_9GAMM</name>
<dbReference type="Pfam" id="PF02698">
    <property type="entry name" value="DUF218"/>
    <property type="match status" value="1"/>
</dbReference>
<dbReference type="Proteomes" id="UP001430065">
    <property type="component" value="Unassembled WGS sequence"/>
</dbReference>
<comment type="caution">
    <text evidence="3">The sequence shown here is derived from an EMBL/GenBank/DDBJ whole genome shotgun (WGS) entry which is preliminary data.</text>
</comment>
<proteinExistence type="predicted"/>
<accession>A0ABS2JMB2</accession>
<organism evidence="3 4">
    <name type="scientific">Dyella kyungheensis</name>
    <dbReference type="NCBI Taxonomy" id="1242174"/>
    <lineage>
        <taxon>Bacteria</taxon>
        <taxon>Pseudomonadati</taxon>
        <taxon>Pseudomonadota</taxon>
        <taxon>Gammaproteobacteria</taxon>
        <taxon>Lysobacterales</taxon>
        <taxon>Rhodanobacteraceae</taxon>
        <taxon>Dyella</taxon>
    </lineage>
</organism>
<evidence type="ECO:0000259" key="2">
    <source>
        <dbReference type="Pfam" id="PF02698"/>
    </source>
</evidence>
<feature type="transmembrane region" description="Helical" evidence="1">
    <location>
        <begin position="59"/>
        <end position="83"/>
    </location>
</feature>
<evidence type="ECO:0000256" key="1">
    <source>
        <dbReference type="SAM" id="Phobius"/>
    </source>
</evidence>
<dbReference type="PANTHER" id="PTHR30336:SF20">
    <property type="entry name" value="DUF218 DOMAIN-CONTAINING PROTEIN"/>
    <property type="match status" value="1"/>
</dbReference>
<evidence type="ECO:0000313" key="3">
    <source>
        <dbReference type="EMBL" id="MBM7120180.1"/>
    </source>
</evidence>
<keyword evidence="1" id="KW-0472">Membrane</keyword>
<keyword evidence="1" id="KW-0812">Transmembrane</keyword>
<dbReference type="InterPro" id="IPR003848">
    <property type="entry name" value="DUF218"/>
</dbReference>
<protein>
    <submittedName>
        <fullName evidence="3">YdcF family protein</fullName>
    </submittedName>
</protein>
<keyword evidence="1" id="KW-1133">Transmembrane helix</keyword>
<sequence>MFVSNALTPACAWRDGCARREAGPVGNCAFASTLPRPAVPPITAPLKRGPWRYLSDRDVLHAAAVMVAAVSLSLGLVWVGYLVHVWRVAARSPVVPARPMTVLVFGRRLVQDAPEKDYQARLLRALALMRSHDTEHVLLLGGRSGGAISEAAAGRRWLEQHELPPGVVMQLEQASVDSLENLRHARSLLQEDGPVMRVLPPVALVTSRYHLARCQLLARRLGFPSVPVAAEARLVLSRRYVVRLLAESGYLMWIDIGVRWARLIGHQRISARLS</sequence>
<dbReference type="PANTHER" id="PTHR30336">
    <property type="entry name" value="INNER MEMBRANE PROTEIN, PROBABLE PERMEASE"/>
    <property type="match status" value="1"/>
</dbReference>
<feature type="domain" description="DUF218" evidence="2">
    <location>
        <begin position="102"/>
        <end position="233"/>
    </location>
</feature>
<dbReference type="InterPro" id="IPR051599">
    <property type="entry name" value="Cell_Envelope_Assoc"/>
</dbReference>
<reference evidence="3 4" key="1">
    <citation type="submission" date="2020-10" db="EMBL/GenBank/DDBJ databases">
        <title>Phylogeny of dyella-like bacteria.</title>
        <authorList>
            <person name="Fu J."/>
        </authorList>
    </citation>
    <scope>NUCLEOTIDE SEQUENCE [LARGE SCALE GENOMIC DNA]</scope>
    <source>
        <strain evidence="3 4">THG-B117</strain>
    </source>
</reference>
<keyword evidence="4" id="KW-1185">Reference proteome</keyword>
<dbReference type="EMBL" id="JADIKC010000002">
    <property type="protein sequence ID" value="MBM7120180.1"/>
    <property type="molecule type" value="Genomic_DNA"/>
</dbReference>
<dbReference type="CDD" id="cd06259">
    <property type="entry name" value="YdcF-like"/>
    <property type="match status" value="1"/>
</dbReference>
<gene>
    <name evidence="3" type="ORF">ISP20_03320</name>
</gene>
<evidence type="ECO:0000313" key="4">
    <source>
        <dbReference type="Proteomes" id="UP001430065"/>
    </source>
</evidence>